<dbReference type="InterPro" id="IPR031030">
    <property type="entry name" value="Lepto_Lipo_YY_C"/>
</dbReference>
<evidence type="ECO:0000313" key="1">
    <source>
        <dbReference type="EMBL" id="TGL58171.1"/>
    </source>
</evidence>
<keyword evidence="2" id="KW-1185">Reference proteome</keyword>
<dbReference type="EMBL" id="RQGD01000034">
    <property type="protein sequence ID" value="TGL58171.1"/>
    <property type="molecule type" value="Genomic_DNA"/>
</dbReference>
<dbReference type="NCBIfam" id="TIGR04452">
    <property type="entry name" value="Lepto_Lipo_YY_C"/>
    <property type="match status" value="1"/>
</dbReference>
<gene>
    <name evidence="1" type="ORF">EHQ58_12385</name>
</gene>
<dbReference type="AlphaFoldDB" id="A0A4R9JY72"/>
<reference evidence="1" key="1">
    <citation type="journal article" date="2019" name="PLoS Negl. Trop. Dis.">
        <title>Revisiting the worldwide diversity of Leptospira species in the environment.</title>
        <authorList>
            <person name="Vincent A.T."/>
            <person name="Schiettekatte O."/>
            <person name="Bourhy P."/>
            <person name="Veyrier F.J."/>
            <person name="Picardeau M."/>
        </authorList>
    </citation>
    <scope>NUCLEOTIDE SEQUENCE [LARGE SCALE GENOMIC DNA]</scope>
    <source>
        <strain evidence="1">201702476</strain>
    </source>
</reference>
<evidence type="ECO:0000313" key="2">
    <source>
        <dbReference type="Proteomes" id="UP000297693"/>
    </source>
</evidence>
<comment type="caution">
    <text evidence="1">The sequence shown here is derived from an EMBL/GenBank/DDBJ whole genome shotgun (WGS) entry which is preliminary data.</text>
</comment>
<accession>A0A4R9JY72</accession>
<protein>
    <submittedName>
        <fullName evidence="1">TIGR04452 family lipoprotein</fullName>
    </submittedName>
</protein>
<keyword evidence="1" id="KW-0449">Lipoprotein</keyword>
<sequence length="141" mass="14657">MRRWFVKKVYLNIAVLYVVFFLVSCENVGILGQGGVKGSKVKSEILAIANTNNIIFAPIAASQAGASNLTGAVAVLSIVIDGAVVPGLAGISDSAHYTKGSVDSCKNTMTTIGFLVDNWIGALSCNLQKVPSLIQIGDSGI</sequence>
<organism evidence="1 2">
    <name type="scientific">Leptospira ognonensis</name>
    <dbReference type="NCBI Taxonomy" id="2484945"/>
    <lineage>
        <taxon>Bacteria</taxon>
        <taxon>Pseudomonadati</taxon>
        <taxon>Spirochaetota</taxon>
        <taxon>Spirochaetia</taxon>
        <taxon>Leptospirales</taxon>
        <taxon>Leptospiraceae</taxon>
        <taxon>Leptospira</taxon>
    </lineage>
</organism>
<dbReference type="Proteomes" id="UP000297693">
    <property type="component" value="Unassembled WGS sequence"/>
</dbReference>
<proteinExistence type="predicted"/>
<dbReference type="PROSITE" id="PS51257">
    <property type="entry name" value="PROKAR_LIPOPROTEIN"/>
    <property type="match status" value="1"/>
</dbReference>
<name>A0A4R9JY72_9LEPT</name>